<protein>
    <submittedName>
        <fullName evidence="1">Uncharacterized protein</fullName>
    </submittedName>
</protein>
<accession>A0A6G0TDH6</accession>
<keyword evidence="2" id="KW-1185">Reference proteome</keyword>
<feature type="non-terminal residue" evidence="1">
    <location>
        <position position="1"/>
    </location>
</feature>
<sequence>HRGITYNFMKLFSKTNEKCNSKTNNISTFFISISFINKKCTFLCMNFNYRQHNIHLKNIISSAAIDVVVRVVPDSSFNSPYINLPLMCTRCPFCRSEYNNTVPVTNENTTTGCSSLPRFCGSAPTRPKSADIRRTGQKSKFLDTHQFLSLNQRCMFYHILLSYRFDFVFFSTTTNIRHSVKLFNNFNLINLELRFTELCKSCSCVIVCFNISA</sequence>
<dbReference type="EMBL" id="VYZN01000042">
    <property type="protein sequence ID" value="KAE9530929.1"/>
    <property type="molecule type" value="Genomic_DNA"/>
</dbReference>
<organism evidence="1 2">
    <name type="scientific">Aphis glycines</name>
    <name type="common">Soybean aphid</name>
    <dbReference type="NCBI Taxonomy" id="307491"/>
    <lineage>
        <taxon>Eukaryota</taxon>
        <taxon>Metazoa</taxon>
        <taxon>Ecdysozoa</taxon>
        <taxon>Arthropoda</taxon>
        <taxon>Hexapoda</taxon>
        <taxon>Insecta</taxon>
        <taxon>Pterygota</taxon>
        <taxon>Neoptera</taxon>
        <taxon>Paraneoptera</taxon>
        <taxon>Hemiptera</taxon>
        <taxon>Sternorrhyncha</taxon>
        <taxon>Aphidomorpha</taxon>
        <taxon>Aphidoidea</taxon>
        <taxon>Aphididae</taxon>
        <taxon>Aphidini</taxon>
        <taxon>Aphis</taxon>
        <taxon>Aphis</taxon>
    </lineage>
</organism>
<dbReference type="AlphaFoldDB" id="A0A6G0TDH6"/>
<reference evidence="1 2" key="1">
    <citation type="submission" date="2019-08" db="EMBL/GenBank/DDBJ databases">
        <title>The genome of the soybean aphid Biotype 1, its phylome, world population structure and adaptation to the North American continent.</title>
        <authorList>
            <person name="Giordano R."/>
            <person name="Donthu R.K."/>
            <person name="Hernandez A.G."/>
            <person name="Wright C.L."/>
            <person name="Zimin A.V."/>
        </authorList>
    </citation>
    <scope>NUCLEOTIDE SEQUENCE [LARGE SCALE GENOMIC DNA]</scope>
    <source>
        <tissue evidence="1">Whole aphids</tissue>
    </source>
</reference>
<evidence type="ECO:0000313" key="2">
    <source>
        <dbReference type="Proteomes" id="UP000475862"/>
    </source>
</evidence>
<evidence type="ECO:0000313" key="1">
    <source>
        <dbReference type="EMBL" id="KAE9530929.1"/>
    </source>
</evidence>
<dbReference type="Proteomes" id="UP000475862">
    <property type="component" value="Unassembled WGS sequence"/>
</dbReference>
<proteinExistence type="predicted"/>
<gene>
    <name evidence="1" type="ORF">AGLY_011391</name>
</gene>
<name>A0A6G0TDH6_APHGL</name>
<comment type="caution">
    <text evidence="1">The sequence shown here is derived from an EMBL/GenBank/DDBJ whole genome shotgun (WGS) entry which is preliminary data.</text>
</comment>